<sequence>MIGLHKRISLALGSVCIILLCFTIATVVRMVQSDQQQLPQSAAKKTSQYRLVLITHDLSTPFWDKIGESAKKEASQQGATLEVWGSYGEDQNDFLKQIEIAIDSRMDGIIVQGLDTEPFQEMTKIKAAFYGIPIITVASDVPMTDSMRKTYVGSDPIMAGRTIARQMIKDMGEKGNVILLGNDREEYDQQQRVKGVMEVLHNYPLIQTHYIQTSNQKEKVIAATQDGLNRFPDVNAFISIDANLTSAMVQEIERRSQIAPYHIYSFDDHPDILSLLRKGKLDGVIEQSPDTMGKMSVQMMTRWLKGEEIPLNTKGFFTSIRIIQPVDVQ</sequence>
<dbReference type="AlphaFoldDB" id="A0A172ZI38"/>
<evidence type="ECO:0000259" key="4">
    <source>
        <dbReference type="Pfam" id="PF13407"/>
    </source>
</evidence>
<dbReference type="STRING" id="1616788.AR543_13705"/>
<dbReference type="InterPro" id="IPR028082">
    <property type="entry name" value="Peripla_BP_I"/>
</dbReference>
<dbReference type="PANTHER" id="PTHR46847:SF1">
    <property type="entry name" value="D-ALLOSE-BINDING PERIPLASMIC PROTEIN-RELATED"/>
    <property type="match status" value="1"/>
</dbReference>
<dbReference type="GO" id="GO:0030246">
    <property type="term" value="F:carbohydrate binding"/>
    <property type="evidence" value="ECO:0007669"/>
    <property type="project" value="UniProtKB-ARBA"/>
</dbReference>
<reference evidence="5 6" key="2">
    <citation type="journal article" date="2016" name="Int. J. Syst. Evol. Microbiol.">
        <title>Paenibacillus bovis sp. nov., isolated from raw yak (Bos grunniens) milk.</title>
        <authorList>
            <person name="Gao C."/>
            <person name="Han J."/>
            <person name="Liu Z."/>
            <person name="Xu X."/>
            <person name="Hang F."/>
            <person name="Wu Z."/>
        </authorList>
    </citation>
    <scope>NUCLEOTIDE SEQUENCE [LARGE SCALE GENOMIC DNA]</scope>
    <source>
        <strain evidence="5 6">BD3526</strain>
    </source>
</reference>
<evidence type="ECO:0000256" key="1">
    <source>
        <dbReference type="ARBA" id="ARBA00004196"/>
    </source>
</evidence>
<feature type="domain" description="Periplasmic binding protein" evidence="4">
    <location>
        <begin position="52"/>
        <end position="308"/>
    </location>
</feature>
<dbReference type="GO" id="GO:0030313">
    <property type="term" value="C:cell envelope"/>
    <property type="evidence" value="ECO:0007669"/>
    <property type="project" value="UniProtKB-SubCell"/>
</dbReference>
<protein>
    <submittedName>
        <fullName evidence="5">Sugar ABC transporter substrate-binding protein</fullName>
    </submittedName>
</protein>
<dbReference type="PANTHER" id="PTHR46847">
    <property type="entry name" value="D-ALLOSE-BINDING PERIPLASMIC PROTEIN-RELATED"/>
    <property type="match status" value="1"/>
</dbReference>
<proteinExistence type="inferred from homology"/>
<dbReference type="OrthoDB" id="6196975at2"/>
<dbReference type="KEGG" id="pbv:AR543_13705"/>
<organism evidence="5 6">
    <name type="scientific">Paenibacillus bovis</name>
    <dbReference type="NCBI Taxonomy" id="1616788"/>
    <lineage>
        <taxon>Bacteria</taxon>
        <taxon>Bacillati</taxon>
        <taxon>Bacillota</taxon>
        <taxon>Bacilli</taxon>
        <taxon>Bacillales</taxon>
        <taxon>Paenibacillaceae</taxon>
        <taxon>Paenibacillus</taxon>
    </lineage>
</organism>
<accession>A0A172ZI38</accession>
<dbReference type="Proteomes" id="UP000078148">
    <property type="component" value="Chromosome"/>
</dbReference>
<name>A0A172ZI38_9BACL</name>
<reference evidence="6" key="1">
    <citation type="submission" date="2015-10" db="EMBL/GenBank/DDBJ databases">
        <title>Genome of Paenibacillus bovis sp. nov.</title>
        <authorList>
            <person name="Wu Z."/>
            <person name="Gao C."/>
            <person name="Liu Z."/>
            <person name="Zheng H."/>
        </authorList>
    </citation>
    <scope>NUCLEOTIDE SEQUENCE [LARGE SCALE GENOMIC DNA]</scope>
    <source>
        <strain evidence="6">BD3526</strain>
    </source>
</reference>
<dbReference type="Pfam" id="PF13407">
    <property type="entry name" value="Peripla_BP_4"/>
    <property type="match status" value="1"/>
</dbReference>
<keyword evidence="3" id="KW-0732">Signal</keyword>
<dbReference type="SUPFAM" id="SSF53822">
    <property type="entry name" value="Periplasmic binding protein-like I"/>
    <property type="match status" value="1"/>
</dbReference>
<evidence type="ECO:0000313" key="5">
    <source>
        <dbReference type="EMBL" id="ANF96957.1"/>
    </source>
</evidence>
<dbReference type="Gene3D" id="3.40.50.2300">
    <property type="match status" value="2"/>
</dbReference>
<comment type="similarity">
    <text evidence="2">Belongs to the bacterial solute-binding protein 2 family.</text>
</comment>
<dbReference type="EMBL" id="CP013023">
    <property type="protein sequence ID" value="ANF96957.1"/>
    <property type="molecule type" value="Genomic_DNA"/>
</dbReference>
<comment type="subcellular location">
    <subcellularLocation>
        <location evidence="1">Cell envelope</location>
    </subcellularLocation>
</comment>
<evidence type="ECO:0000256" key="3">
    <source>
        <dbReference type="ARBA" id="ARBA00022729"/>
    </source>
</evidence>
<evidence type="ECO:0000313" key="6">
    <source>
        <dbReference type="Proteomes" id="UP000078148"/>
    </source>
</evidence>
<gene>
    <name evidence="5" type="ORF">AR543_13705</name>
</gene>
<evidence type="ECO:0000256" key="2">
    <source>
        <dbReference type="ARBA" id="ARBA00007639"/>
    </source>
</evidence>
<dbReference type="InterPro" id="IPR025997">
    <property type="entry name" value="SBP_2_dom"/>
</dbReference>
<keyword evidence="6" id="KW-1185">Reference proteome</keyword>